<accession>A0A1F8ARR9</accession>
<evidence type="ECO:0000256" key="1">
    <source>
        <dbReference type="ARBA" id="ARBA00007894"/>
    </source>
</evidence>
<evidence type="ECO:0000256" key="5">
    <source>
        <dbReference type="ARBA" id="ARBA00022917"/>
    </source>
</evidence>
<evidence type="ECO:0000256" key="6">
    <source>
        <dbReference type="ARBA" id="ARBA00023146"/>
    </source>
</evidence>
<evidence type="ECO:0000259" key="9">
    <source>
        <dbReference type="Pfam" id="PF19269"/>
    </source>
</evidence>
<dbReference type="GO" id="GO:0005829">
    <property type="term" value="C:cytosol"/>
    <property type="evidence" value="ECO:0007669"/>
    <property type="project" value="TreeGrafter"/>
</dbReference>
<name>A0A1F8ARR9_9BACT</name>
<evidence type="ECO:0000313" key="10">
    <source>
        <dbReference type="EMBL" id="OGM54446.1"/>
    </source>
</evidence>
<feature type="short sequence motif" description="'HIGH' region" evidence="7">
    <location>
        <begin position="9"/>
        <end position="19"/>
    </location>
</feature>
<comment type="subcellular location">
    <subcellularLocation>
        <location evidence="7">Cytoplasm</location>
    </subcellularLocation>
</comment>
<dbReference type="SUPFAM" id="SSF48163">
    <property type="entry name" value="An anticodon-binding domain of class I aminoacyl-tRNA synthetases"/>
    <property type="match status" value="1"/>
</dbReference>
<evidence type="ECO:0000256" key="7">
    <source>
        <dbReference type="HAMAP-Rule" id="MF_00022"/>
    </source>
</evidence>
<feature type="short sequence motif" description="'KMSKS' region" evidence="7">
    <location>
        <begin position="212"/>
        <end position="216"/>
    </location>
</feature>
<evidence type="ECO:0000259" key="8">
    <source>
        <dbReference type="Pfam" id="PF00749"/>
    </source>
</evidence>
<dbReference type="EMBL" id="MGGW01000014">
    <property type="protein sequence ID" value="OGM54446.1"/>
    <property type="molecule type" value="Genomic_DNA"/>
</dbReference>
<evidence type="ECO:0000256" key="4">
    <source>
        <dbReference type="ARBA" id="ARBA00022840"/>
    </source>
</evidence>
<dbReference type="InterPro" id="IPR000924">
    <property type="entry name" value="Glu/Gln-tRNA-synth"/>
</dbReference>
<dbReference type="PRINTS" id="PR00987">
    <property type="entry name" value="TRNASYNTHGLU"/>
</dbReference>
<dbReference type="SUPFAM" id="SSF52374">
    <property type="entry name" value="Nucleotidylyl transferase"/>
    <property type="match status" value="1"/>
</dbReference>
<dbReference type="Pfam" id="PF00749">
    <property type="entry name" value="tRNA-synt_1c"/>
    <property type="match status" value="2"/>
</dbReference>
<dbReference type="NCBIfam" id="TIGR00464">
    <property type="entry name" value="gltX_bact"/>
    <property type="match status" value="1"/>
</dbReference>
<dbReference type="GO" id="GO:0005524">
    <property type="term" value="F:ATP binding"/>
    <property type="evidence" value="ECO:0007669"/>
    <property type="project" value="UniProtKB-UniRule"/>
</dbReference>
<feature type="domain" description="Aminoacyl-tRNA synthetase class I anticodon-binding" evidence="9">
    <location>
        <begin position="307"/>
        <end position="427"/>
    </location>
</feature>
<dbReference type="EC" id="6.1.1.17" evidence="7"/>
<keyword evidence="7" id="KW-0963">Cytoplasm</keyword>
<evidence type="ECO:0000313" key="11">
    <source>
        <dbReference type="Proteomes" id="UP000178603"/>
    </source>
</evidence>
<dbReference type="HAMAP" id="MF_00022">
    <property type="entry name" value="Glu_tRNA_synth_type1"/>
    <property type="match status" value="1"/>
</dbReference>
<organism evidence="10 11">
    <name type="scientific">Candidatus Woesebacteria bacterium RIFCSPHIGHO2_12_FULL_41_24</name>
    <dbReference type="NCBI Taxonomy" id="1802510"/>
    <lineage>
        <taxon>Bacteria</taxon>
        <taxon>Candidatus Woeseibacteriota</taxon>
    </lineage>
</organism>
<dbReference type="InterPro" id="IPR004527">
    <property type="entry name" value="Glu-tRNA-ligase_bac/mito"/>
</dbReference>
<comment type="catalytic activity">
    <reaction evidence="7">
        <text>tRNA(Glu) + L-glutamate + ATP = L-glutamyl-tRNA(Glu) + AMP + diphosphate</text>
        <dbReference type="Rhea" id="RHEA:23540"/>
        <dbReference type="Rhea" id="RHEA-COMP:9663"/>
        <dbReference type="Rhea" id="RHEA-COMP:9680"/>
        <dbReference type="ChEBI" id="CHEBI:29985"/>
        <dbReference type="ChEBI" id="CHEBI:30616"/>
        <dbReference type="ChEBI" id="CHEBI:33019"/>
        <dbReference type="ChEBI" id="CHEBI:78442"/>
        <dbReference type="ChEBI" id="CHEBI:78520"/>
        <dbReference type="ChEBI" id="CHEBI:456215"/>
        <dbReference type="EC" id="6.1.1.17"/>
    </reaction>
</comment>
<dbReference type="InterPro" id="IPR033910">
    <property type="entry name" value="GluRS_core"/>
</dbReference>
<dbReference type="AlphaFoldDB" id="A0A1F8ARR9"/>
<dbReference type="InterPro" id="IPR008925">
    <property type="entry name" value="aa_tRNA-synth_I_cd-bd_sf"/>
</dbReference>
<dbReference type="Pfam" id="PF19269">
    <property type="entry name" value="Anticodon_2"/>
    <property type="match status" value="1"/>
</dbReference>
<dbReference type="InterPro" id="IPR020058">
    <property type="entry name" value="Glu/Gln-tRNA-synth_Ib_cat-dom"/>
</dbReference>
<protein>
    <recommendedName>
        <fullName evidence="7">Glutamate--tRNA ligase</fullName>
        <ecNumber evidence="7">6.1.1.17</ecNumber>
    </recommendedName>
    <alternativeName>
        <fullName evidence="7">Glutamyl-tRNA synthetase</fullName>
        <shortName evidence="7">GluRS</shortName>
    </alternativeName>
</protein>
<comment type="caution">
    <text evidence="7">Lacks conserved residue(s) required for the propagation of feature annotation.</text>
</comment>
<evidence type="ECO:0000256" key="2">
    <source>
        <dbReference type="ARBA" id="ARBA00022598"/>
    </source>
</evidence>
<keyword evidence="6 7" id="KW-0030">Aminoacyl-tRNA synthetase</keyword>
<dbReference type="Gene3D" id="1.10.10.350">
    <property type="match status" value="1"/>
</dbReference>
<comment type="caution">
    <text evidence="10">The sequence shown here is derived from an EMBL/GenBank/DDBJ whole genome shotgun (WGS) entry which is preliminary data.</text>
</comment>
<reference evidence="10 11" key="1">
    <citation type="journal article" date="2016" name="Nat. Commun.">
        <title>Thousands of microbial genomes shed light on interconnected biogeochemical processes in an aquifer system.</title>
        <authorList>
            <person name="Anantharaman K."/>
            <person name="Brown C.T."/>
            <person name="Hug L.A."/>
            <person name="Sharon I."/>
            <person name="Castelle C.J."/>
            <person name="Probst A.J."/>
            <person name="Thomas B.C."/>
            <person name="Singh A."/>
            <person name="Wilkins M.J."/>
            <person name="Karaoz U."/>
            <person name="Brodie E.L."/>
            <person name="Williams K.H."/>
            <person name="Hubbard S.S."/>
            <person name="Banfield J.F."/>
        </authorList>
    </citation>
    <scope>NUCLEOTIDE SEQUENCE [LARGE SCALE GENOMIC DNA]</scope>
</reference>
<dbReference type="InterPro" id="IPR020751">
    <property type="entry name" value="aa-tRNA-synth_I_codon-bd_sub2"/>
</dbReference>
<evidence type="ECO:0000256" key="3">
    <source>
        <dbReference type="ARBA" id="ARBA00022741"/>
    </source>
</evidence>
<comment type="similarity">
    <text evidence="1 7">Belongs to the class-I aminoacyl-tRNA synthetase family. Glutamate--tRNA ligase type 1 subfamily.</text>
</comment>
<keyword evidence="2 7" id="KW-0436">Ligase</keyword>
<keyword evidence="5 7" id="KW-0648">Protein biosynthesis</keyword>
<dbReference type="GO" id="GO:0000049">
    <property type="term" value="F:tRNA binding"/>
    <property type="evidence" value="ECO:0007669"/>
    <property type="project" value="InterPro"/>
</dbReference>
<comment type="function">
    <text evidence="7">Catalyzes the attachment of glutamate to tRNA(Glu) in a two-step reaction: glutamate is first activated by ATP to form Glu-AMP and then transferred to the acceptor end of tRNA(Glu).</text>
</comment>
<dbReference type="PANTHER" id="PTHR43311:SF2">
    <property type="entry name" value="GLUTAMATE--TRNA LIGASE, MITOCHONDRIAL-RELATED"/>
    <property type="match status" value="1"/>
</dbReference>
<keyword evidence="3 7" id="KW-0547">Nucleotide-binding</keyword>
<dbReference type="GO" id="GO:0008270">
    <property type="term" value="F:zinc ion binding"/>
    <property type="evidence" value="ECO:0007669"/>
    <property type="project" value="InterPro"/>
</dbReference>
<dbReference type="GO" id="GO:0006424">
    <property type="term" value="P:glutamyl-tRNA aminoacylation"/>
    <property type="evidence" value="ECO:0007669"/>
    <property type="project" value="UniProtKB-UniRule"/>
</dbReference>
<dbReference type="InterPro" id="IPR049940">
    <property type="entry name" value="GluQ/Sye"/>
</dbReference>
<dbReference type="Proteomes" id="UP000178603">
    <property type="component" value="Unassembled WGS sequence"/>
</dbReference>
<dbReference type="PANTHER" id="PTHR43311">
    <property type="entry name" value="GLUTAMATE--TRNA LIGASE"/>
    <property type="match status" value="1"/>
</dbReference>
<comment type="subunit">
    <text evidence="7">Monomer.</text>
</comment>
<dbReference type="GO" id="GO:0004818">
    <property type="term" value="F:glutamate-tRNA ligase activity"/>
    <property type="evidence" value="ECO:0007669"/>
    <property type="project" value="UniProtKB-UniRule"/>
</dbReference>
<dbReference type="InterPro" id="IPR045462">
    <property type="entry name" value="aa-tRNA-synth_I_cd-bd"/>
</dbReference>
<dbReference type="CDD" id="cd00808">
    <property type="entry name" value="GluRS_core"/>
    <property type="match status" value="1"/>
</dbReference>
<proteinExistence type="inferred from homology"/>
<feature type="domain" description="Glutamyl/glutaminyl-tRNA synthetase class Ib catalytic" evidence="8">
    <location>
        <begin position="123"/>
        <end position="281"/>
    </location>
</feature>
<keyword evidence="4 7" id="KW-0067">ATP-binding</keyword>
<dbReference type="InterPro" id="IPR014729">
    <property type="entry name" value="Rossmann-like_a/b/a_fold"/>
</dbReference>
<gene>
    <name evidence="7" type="primary">gltX</name>
    <name evidence="10" type="ORF">A3E44_00075</name>
</gene>
<dbReference type="Gene3D" id="3.40.50.620">
    <property type="entry name" value="HUPs"/>
    <property type="match status" value="2"/>
</dbReference>
<sequence length="429" mass="49879">MVIRVRIAPSPTGFAHIGTAYTALFNYAFARHNKGTFVIRVEDTDVKRNVKGAEEAIFGGLEWLGLDWDESVVTGGKHGPYRQSEKLDVYRNKAKELVKKGWAKKEEGAIRFNGGLYEKKINKWITWKDLIRGEISFHTNQLTDFVILKSDGYPTYNFAVVIDDLDMEVTHVIRGEEHIPNTPRQIALYKVFGQTHPEFAHHVTLRGADRRKLSKRRDPVDLRIYREQGYLPEALLNFLCLLGWSHPQEKEIFSLAEFVKLFDLKRMRKAGPVFDVKKLDWMNGEYIRKTQNSKLKTQIYDFYDGEYDKEAIEKVLPLVQTRMNKLSEFGTMANFFFKELKIDKKLFEKDYKMYLKSALEVLEHVKPFNLDAVSKELMRAVKENKYKTGDFFMSLRLAIAGSRFTPPINESMVILGKNEVIKRLKEVLD</sequence>
<feature type="domain" description="Glutamyl/glutaminyl-tRNA synthetase class Ib catalytic" evidence="8">
    <location>
        <begin position="3"/>
        <end position="104"/>
    </location>
</feature>
<feature type="binding site" evidence="7">
    <location>
        <position position="215"/>
    </location>
    <ligand>
        <name>ATP</name>
        <dbReference type="ChEBI" id="CHEBI:30616"/>
    </ligand>
</feature>